<evidence type="ECO:0000313" key="2">
    <source>
        <dbReference type="EMBL" id="CAL1396210.1"/>
    </source>
</evidence>
<accession>A0AAV2FD74</accession>
<feature type="region of interest" description="Disordered" evidence="1">
    <location>
        <begin position="212"/>
        <end position="241"/>
    </location>
</feature>
<name>A0AAV2FD74_9ROSI</name>
<dbReference type="AlphaFoldDB" id="A0AAV2FD74"/>
<dbReference type="EMBL" id="OZ034819">
    <property type="protein sequence ID" value="CAL1396210.1"/>
    <property type="molecule type" value="Genomic_DNA"/>
</dbReference>
<keyword evidence="3" id="KW-1185">Reference proteome</keyword>
<dbReference type="Proteomes" id="UP001497516">
    <property type="component" value="Chromosome 6"/>
</dbReference>
<reference evidence="2 3" key="1">
    <citation type="submission" date="2024-04" db="EMBL/GenBank/DDBJ databases">
        <authorList>
            <person name="Fracassetti M."/>
        </authorList>
    </citation>
    <scope>NUCLEOTIDE SEQUENCE [LARGE SCALE GENOMIC DNA]</scope>
</reference>
<evidence type="ECO:0000313" key="3">
    <source>
        <dbReference type="Proteomes" id="UP001497516"/>
    </source>
</evidence>
<proteinExistence type="predicted"/>
<feature type="compositionally biased region" description="Basic and acidic residues" evidence="1">
    <location>
        <begin position="41"/>
        <end position="90"/>
    </location>
</feature>
<feature type="compositionally biased region" description="Polar residues" evidence="1">
    <location>
        <begin position="94"/>
        <end position="105"/>
    </location>
</feature>
<feature type="region of interest" description="Disordered" evidence="1">
    <location>
        <begin position="1"/>
        <end position="165"/>
    </location>
</feature>
<protein>
    <submittedName>
        <fullName evidence="2">Uncharacterized protein</fullName>
    </submittedName>
</protein>
<feature type="compositionally biased region" description="Polar residues" evidence="1">
    <location>
        <begin position="132"/>
        <end position="156"/>
    </location>
</feature>
<gene>
    <name evidence="2" type="ORF">LTRI10_LOCUS36591</name>
</gene>
<sequence length="241" mass="26384">MRSRFEVLEEVESGAIDDILIEEENQEKADTDQAVISGQTEKVDPTENPNDKQNKKEPRKDKNMGGKHAAENLEKTGEKPQDKKQKDNNRKVNQKATPESSNQRGKQIPHVKTSPSTSLTPPARSSKKGGESQLSKQGKQQGATQMVSPISSQGSVRGTPENAVAGHKQKMIEQIACKGDFDTNTNLREPPESGINQPRKLEFNLSLGKVASKPENAKQLTTGSAKSEKREEATAMAIDNE</sequence>
<evidence type="ECO:0000256" key="1">
    <source>
        <dbReference type="SAM" id="MobiDB-lite"/>
    </source>
</evidence>
<organism evidence="2 3">
    <name type="scientific">Linum trigynum</name>
    <dbReference type="NCBI Taxonomy" id="586398"/>
    <lineage>
        <taxon>Eukaryota</taxon>
        <taxon>Viridiplantae</taxon>
        <taxon>Streptophyta</taxon>
        <taxon>Embryophyta</taxon>
        <taxon>Tracheophyta</taxon>
        <taxon>Spermatophyta</taxon>
        <taxon>Magnoliopsida</taxon>
        <taxon>eudicotyledons</taxon>
        <taxon>Gunneridae</taxon>
        <taxon>Pentapetalae</taxon>
        <taxon>rosids</taxon>
        <taxon>fabids</taxon>
        <taxon>Malpighiales</taxon>
        <taxon>Linaceae</taxon>
        <taxon>Linum</taxon>
    </lineage>
</organism>